<dbReference type="FunFam" id="3.30.40.10:FF:000041">
    <property type="entry name" value="E3 ubiquitin-protein ligase SINAT3"/>
    <property type="match status" value="2"/>
</dbReference>
<dbReference type="PROSITE" id="PS50089">
    <property type="entry name" value="ZF_RING_2"/>
    <property type="match status" value="1"/>
</dbReference>
<reference evidence="13" key="1">
    <citation type="journal article" date="2016" name="Sci. Rep.">
        <title>Molecular characterization of firefly nuptial gifts: a multi-omics approach sheds light on postcopulatory sexual selection.</title>
        <authorList>
            <person name="Al-Wathiqui N."/>
            <person name="Fallon T.R."/>
            <person name="South A."/>
            <person name="Weng J.K."/>
            <person name="Lewis S.M."/>
        </authorList>
    </citation>
    <scope>NUCLEOTIDE SEQUENCE</scope>
</reference>
<feature type="domain" description="RING-type" evidence="11">
    <location>
        <begin position="279"/>
        <end position="314"/>
    </location>
</feature>
<dbReference type="KEGG" id="ppyr:116167266"/>
<dbReference type="AlphaFoldDB" id="A0A1Y1KJZ6"/>
<dbReference type="InterPro" id="IPR049548">
    <property type="entry name" value="Sina-like_RING"/>
</dbReference>
<dbReference type="UniPathway" id="UPA00143"/>
<evidence type="ECO:0000256" key="9">
    <source>
        <dbReference type="PROSITE-ProRule" id="PRU00455"/>
    </source>
</evidence>
<evidence type="ECO:0000256" key="10">
    <source>
        <dbReference type="RuleBase" id="RU201113"/>
    </source>
</evidence>
<dbReference type="PROSITE" id="PS51081">
    <property type="entry name" value="ZF_SIAH"/>
    <property type="match status" value="2"/>
</dbReference>
<dbReference type="GO" id="GO:0061630">
    <property type="term" value="F:ubiquitin protein ligase activity"/>
    <property type="evidence" value="ECO:0007669"/>
    <property type="project" value="UniProtKB-EC"/>
</dbReference>
<dbReference type="GO" id="GO:0008270">
    <property type="term" value="F:zinc ion binding"/>
    <property type="evidence" value="ECO:0007669"/>
    <property type="project" value="UniProtKB-KW"/>
</dbReference>
<accession>A0A1Y1KJZ6</accession>
<dbReference type="InterPro" id="IPR013010">
    <property type="entry name" value="Znf_SIAH"/>
</dbReference>
<evidence type="ECO:0000256" key="6">
    <source>
        <dbReference type="ARBA" id="ARBA00022771"/>
    </source>
</evidence>
<evidence type="ECO:0000259" key="12">
    <source>
        <dbReference type="PROSITE" id="PS51081"/>
    </source>
</evidence>
<keyword evidence="6 9" id="KW-0863">Zinc-finger</keyword>
<comment type="similarity">
    <text evidence="3 10">Belongs to the SINA (Seven in absentia) family.</text>
</comment>
<evidence type="ECO:0000259" key="11">
    <source>
        <dbReference type="PROSITE" id="PS50089"/>
    </source>
</evidence>
<comment type="catalytic activity">
    <reaction evidence="1 10">
        <text>S-ubiquitinyl-[E2 ubiquitin-conjugating enzyme]-L-cysteine + [acceptor protein]-L-lysine = [E2 ubiquitin-conjugating enzyme]-L-cysteine + N(6)-ubiquitinyl-[acceptor protein]-L-lysine.</text>
        <dbReference type="EC" id="2.3.2.27"/>
    </reaction>
</comment>
<evidence type="ECO:0000256" key="1">
    <source>
        <dbReference type="ARBA" id="ARBA00000900"/>
    </source>
</evidence>
<dbReference type="InterPro" id="IPR004162">
    <property type="entry name" value="SINA-like_animal"/>
</dbReference>
<name>A0A1Y1KJZ6_PHOPY</name>
<dbReference type="OrthoDB" id="620422at2759"/>
<dbReference type="InterPro" id="IPR008974">
    <property type="entry name" value="TRAF-like"/>
</dbReference>
<comment type="function">
    <text evidence="10">E3 ubiquitin-protein ligase that mediates ubiquitination and subsequent proteasomal degradation of target proteins. E3 ubiquitin ligases accept ubiquitin from an E2 ubiquitin-conjugating enzyme in the form of a thioester and then directly transfers the ubiquitin to targeted substrates.</text>
</comment>
<dbReference type="SUPFAM" id="SSF57850">
    <property type="entry name" value="RING/U-box"/>
    <property type="match status" value="1"/>
</dbReference>
<dbReference type="GO" id="GO:0031624">
    <property type="term" value="F:ubiquitin conjugating enzyme binding"/>
    <property type="evidence" value="ECO:0007669"/>
    <property type="project" value="TreeGrafter"/>
</dbReference>
<comment type="pathway">
    <text evidence="2 10">Protein modification; protein ubiquitination.</text>
</comment>
<dbReference type="Gene3D" id="2.60.210.10">
    <property type="entry name" value="Apoptosis, Tumor Necrosis Factor Receptor Associated Protein 2, Chain A"/>
    <property type="match status" value="1"/>
</dbReference>
<feature type="domain" description="SIAH-type" evidence="12">
    <location>
        <begin position="331"/>
        <end position="392"/>
    </location>
</feature>
<dbReference type="EC" id="2.3.2.27" evidence="10"/>
<dbReference type="SUPFAM" id="SSF49599">
    <property type="entry name" value="TRAF domain-like"/>
    <property type="match status" value="2"/>
</dbReference>
<dbReference type="InterPro" id="IPR001841">
    <property type="entry name" value="Znf_RING"/>
</dbReference>
<dbReference type="Pfam" id="PF03145">
    <property type="entry name" value="Sina_TRAF"/>
    <property type="match status" value="1"/>
</dbReference>
<dbReference type="Pfam" id="PF21362">
    <property type="entry name" value="Sina_RING"/>
    <property type="match status" value="1"/>
</dbReference>
<comment type="domain">
    <text evidence="10">The SBD domain (substrate-binding domain) mediates the interaction with substrate proteins. It is related to the TRAF family.</text>
</comment>
<protein>
    <recommendedName>
        <fullName evidence="10">E3 ubiquitin-protein ligase</fullName>
        <ecNumber evidence="10">2.3.2.27</ecNumber>
    </recommendedName>
</protein>
<feature type="domain" description="SIAH-type" evidence="12">
    <location>
        <begin position="72"/>
        <end position="133"/>
    </location>
</feature>
<evidence type="ECO:0000256" key="7">
    <source>
        <dbReference type="ARBA" id="ARBA00022786"/>
    </source>
</evidence>
<evidence type="ECO:0000256" key="4">
    <source>
        <dbReference type="ARBA" id="ARBA00022679"/>
    </source>
</evidence>
<dbReference type="GeneID" id="116167266"/>
<dbReference type="RefSeq" id="XP_031338451.1">
    <property type="nucleotide sequence ID" value="XM_031482591.1"/>
</dbReference>
<dbReference type="InterPro" id="IPR018121">
    <property type="entry name" value="7-in-absentia-prot_TRAF-dom"/>
</dbReference>
<keyword evidence="8 10" id="KW-0862">Zinc</keyword>
<dbReference type="PANTHER" id="PTHR45877:SF2">
    <property type="entry name" value="E3 UBIQUITIN-PROTEIN LIGASE SINA-RELATED"/>
    <property type="match status" value="1"/>
</dbReference>
<dbReference type="GO" id="GO:0016567">
    <property type="term" value="P:protein ubiquitination"/>
    <property type="evidence" value="ECO:0007669"/>
    <property type="project" value="UniProtKB-UniPathway"/>
</dbReference>
<dbReference type="InterPro" id="IPR013083">
    <property type="entry name" value="Znf_RING/FYVE/PHD"/>
</dbReference>
<organism evidence="13">
    <name type="scientific">Photinus pyralis</name>
    <name type="common">Common eastern firefly</name>
    <name type="synonym">Lampyris pyralis</name>
    <dbReference type="NCBI Taxonomy" id="7054"/>
    <lineage>
        <taxon>Eukaryota</taxon>
        <taxon>Metazoa</taxon>
        <taxon>Ecdysozoa</taxon>
        <taxon>Arthropoda</taxon>
        <taxon>Hexapoda</taxon>
        <taxon>Insecta</taxon>
        <taxon>Pterygota</taxon>
        <taxon>Neoptera</taxon>
        <taxon>Endopterygota</taxon>
        <taxon>Coleoptera</taxon>
        <taxon>Polyphaga</taxon>
        <taxon>Elateriformia</taxon>
        <taxon>Elateroidea</taxon>
        <taxon>Lampyridae</taxon>
        <taxon>Lampyrinae</taxon>
        <taxon>Photinus</taxon>
    </lineage>
</organism>
<dbReference type="GO" id="GO:0043161">
    <property type="term" value="P:proteasome-mediated ubiquitin-dependent protein catabolic process"/>
    <property type="evidence" value="ECO:0007669"/>
    <property type="project" value="TreeGrafter"/>
</dbReference>
<dbReference type="GO" id="GO:0005737">
    <property type="term" value="C:cytoplasm"/>
    <property type="evidence" value="ECO:0007669"/>
    <property type="project" value="InterPro"/>
</dbReference>
<dbReference type="Gene3D" id="3.30.40.10">
    <property type="entry name" value="Zinc/RING finger domain, C3HC4 (zinc finger)"/>
    <property type="match status" value="3"/>
</dbReference>
<dbReference type="EMBL" id="GEZM01081256">
    <property type="protein sequence ID" value="JAV61732.1"/>
    <property type="molecule type" value="Transcribed_RNA"/>
</dbReference>
<comment type="domain">
    <text evidence="10">The RING-type zinc finger domain is essential for ubiquitin ligase activity.</text>
</comment>
<evidence type="ECO:0000256" key="8">
    <source>
        <dbReference type="ARBA" id="ARBA00022833"/>
    </source>
</evidence>
<dbReference type="Pfam" id="PF21361">
    <property type="entry name" value="Sina_ZnF"/>
    <property type="match status" value="2"/>
</dbReference>
<proteinExistence type="inferred from homology"/>
<keyword evidence="4" id="KW-0808">Transferase</keyword>
<keyword evidence="5 10" id="KW-0479">Metal-binding</keyword>
<sequence length="520" mass="59187">MEQEITCHPMETWTDLNDTLMSLPIFSCKKCQQFLIPPIRFVAGTGRICGACTLPESQVAIHDSALEVILQTLSIPCPNSSKGCKAKLEYFSVSSHMSTCSNRNYRCPFRFVTDCMWEGGVSHISKHASMQHLDDVIRVDSGVFPLQVDISISNDTIKILQMESEQFIVHTKCNVSKSKLYYFLYYIGNIEKAQEFSYSIEQTANTGGDNCSLQHNSKYKILQDVNFKMDGDEDNALVVDLSLVKQLSRGPMVGTVLTIISKNNKCEELDEKLLSFFECPVCNNFMRPPIFQCLSGHSLCNRCRPKLGQCPSCRTGFGNTRNYALESMSNGIKFPCTYRDLGCNVVLSASDVNKHELECKVRPYNCPFMEINRCSWDGTYLGIITHLREQHADKCKFSNYAKVCAGFTYENNFADVYCMVVNGDIFRVCHKRDMGNHNTYWAVQYVGPRNEAKNYKCEIGLLDIRNDNRKLIRFDLCQDLTNFDSMFNQCIMLPSNVVSWFSNNGQVTYYCKINKISNTN</sequence>
<evidence type="ECO:0000313" key="13">
    <source>
        <dbReference type="EMBL" id="JAV61732.1"/>
    </source>
</evidence>
<evidence type="ECO:0000256" key="5">
    <source>
        <dbReference type="ARBA" id="ARBA00022723"/>
    </source>
</evidence>
<evidence type="ECO:0000256" key="3">
    <source>
        <dbReference type="ARBA" id="ARBA00009119"/>
    </source>
</evidence>
<keyword evidence="7 10" id="KW-0833">Ubl conjugation pathway</keyword>
<evidence type="ECO:0000256" key="2">
    <source>
        <dbReference type="ARBA" id="ARBA00004906"/>
    </source>
</evidence>
<dbReference type="PANTHER" id="PTHR45877">
    <property type="entry name" value="E3 UBIQUITIN-PROTEIN LIGASE SIAH2"/>
    <property type="match status" value="1"/>
</dbReference>